<dbReference type="Pfam" id="PF23227">
    <property type="entry name" value="HEAT_MROH2B_C"/>
    <property type="match status" value="1"/>
</dbReference>
<feature type="domain" description="Maestro/Maestro-like HEAT-repeats" evidence="1">
    <location>
        <begin position="3"/>
        <end position="76"/>
    </location>
</feature>
<proteinExistence type="predicted"/>
<dbReference type="AlphaFoldDB" id="A0A6P3H7P4"/>
<sequence length="101" mass="11272">MVTVAHYDSPEALSRICHRMVQWYPSHVPSFLSQTQGYLRSPQGPLRRAAALLTGFLVHHSSPSHVNQDLLDSLFQGESPTHPRGVPQGSREVVAARAEWM</sequence>
<dbReference type="GeneID" id="104988443"/>
<organism evidence="2 3">
    <name type="scientific">Bison bison bison</name>
    <name type="common">North American plains bison</name>
    <dbReference type="NCBI Taxonomy" id="43346"/>
    <lineage>
        <taxon>Eukaryota</taxon>
        <taxon>Metazoa</taxon>
        <taxon>Chordata</taxon>
        <taxon>Craniata</taxon>
        <taxon>Vertebrata</taxon>
        <taxon>Euteleostomi</taxon>
        <taxon>Mammalia</taxon>
        <taxon>Eutheria</taxon>
        <taxon>Laurasiatheria</taxon>
        <taxon>Artiodactyla</taxon>
        <taxon>Ruminantia</taxon>
        <taxon>Pecora</taxon>
        <taxon>Bovidae</taxon>
        <taxon>Bovinae</taxon>
        <taxon>Bison</taxon>
    </lineage>
</organism>
<dbReference type="InterPro" id="IPR055406">
    <property type="entry name" value="HEAT_Maestro"/>
</dbReference>
<accession>A0A6P3H7P4</accession>
<name>A0A6P3H7P4_BISBB</name>
<dbReference type="KEGG" id="bbis:104988443"/>
<feature type="non-terminal residue" evidence="3">
    <location>
        <position position="101"/>
    </location>
</feature>
<gene>
    <name evidence="3" type="primary">LOC104988443</name>
</gene>
<evidence type="ECO:0000313" key="3">
    <source>
        <dbReference type="RefSeq" id="XP_010838111.1"/>
    </source>
</evidence>
<keyword evidence="2" id="KW-1185">Reference proteome</keyword>
<reference evidence="3" key="1">
    <citation type="submission" date="2025-08" db="UniProtKB">
        <authorList>
            <consortium name="RefSeq"/>
        </authorList>
    </citation>
    <scope>IDENTIFICATION</scope>
    <source>
        <tissue evidence="3">Blood</tissue>
    </source>
</reference>
<dbReference type="Proteomes" id="UP000515208">
    <property type="component" value="Unplaced"/>
</dbReference>
<evidence type="ECO:0000259" key="1">
    <source>
        <dbReference type="Pfam" id="PF23227"/>
    </source>
</evidence>
<dbReference type="RefSeq" id="XP_010838111.1">
    <property type="nucleotide sequence ID" value="XM_010839809.1"/>
</dbReference>
<protein>
    <submittedName>
        <fullName evidence="3">Maestro heat-like repeat-containing protein family member 6</fullName>
    </submittedName>
</protein>
<evidence type="ECO:0000313" key="2">
    <source>
        <dbReference type="Proteomes" id="UP000515208"/>
    </source>
</evidence>